<feature type="region of interest" description="Disordered" evidence="8">
    <location>
        <begin position="605"/>
        <end position="658"/>
    </location>
</feature>
<evidence type="ECO:0000256" key="8">
    <source>
        <dbReference type="SAM" id="MobiDB-lite"/>
    </source>
</evidence>
<evidence type="ECO:0000256" key="3">
    <source>
        <dbReference type="ARBA" id="ARBA00022692"/>
    </source>
</evidence>
<feature type="transmembrane region" description="Helical" evidence="9">
    <location>
        <begin position="303"/>
        <end position="323"/>
    </location>
</feature>
<proteinExistence type="predicted"/>
<dbReference type="OrthoDB" id="8923679at2759"/>
<comment type="caution">
    <text evidence="11">The sequence shown here is derived from an EMBL/GenBank/DDBJ whole genome shotgun (WGS) entry which is preliminary data.</text>
</comment>
<feature type="region of interest" description="Disordered" evidence="8">
    <location>
        <begin position="1"/>
        <end position="105"/>
    </location>
</feature>
<evidence type="ECO:0000256" key="7">
    <source>
        <dbReference type="ARBA" id="ARBA00023303"/>
    </source>
</evidence>
<name>A0A2A2L6E3_9BILA</name>
<evidence type="ECO:0000256" key="6">
    <source>
        <dbReference type="ARBA" id="ARBA00023136"/>
    </source>
</evidence>
<evidence type="ECO:0000259" key="10">
    <source>
        <dbReference type="PROSITE" id="PS50853"/>
    </source>
</evidence>
<dbReference type="SUPFAM" id="SSF49265">
    <property type="entry name" value="Fibronectin type III"/>
    <property type="match status" value="1"/>
</dbReference>
<keyword evidence="6 9" id="KW-0472">Membrane</keyword>
<dbReference type="GO" id="GO:0030322">
    <property type="term" value="P:stabilization of membrane potential"/>
    <property type="evidence" value="ECO:0007669"/>
    <property type="project" value="TreeGrafter"/>
</dbReference>
<feature type="domain" description="Fibronectin type-III" evidence="10">
    <location>
        <begin position="456"/>
        <end position="551"/>
    </location>
</feature>
<dbReference type="EMBL" id="LIAE01007128">
    <property type="protein sequence ID" value="PAV81759.1"/>
    <property type="molecule type" value="Genomic_DNA"/>
</dbReference>
<comment type="subcellular location">
    <subcellularLocation>
        <location evidence="1">Membrane</location>
        <topology evidence="1">Multi-pass membrane protein</topology>
    </subcellularLocation>
</comment>
<feature type="compositionally biased region" description="Low complexity" evidence="8">
    <location>
        <begin position="33"/>
        <end position="44"/>
    </location>
</feature>
<evidence type="ECO:0000256" key="1">
    <source>
        <dbReference type="ARBA" id="ARBA00004141"/>
    </source>
</evidence>
<feature type="transmembrane region" description="Helical" evidence="9">
    <location>
        <begin position="335"/>
        <end position="351"/>
    </location>
</feature>
<dbReference type="SUPFAM" id="SSF81324">
    <property type="entry name" value="Voltage-gated potassium channels"/>
    <property type="match status" value="1"/>
</dbReference>
<dbReference type="InterPro" id="IPR036116">
    <property type="entry name" value="FN3_sf"/>
</dbReference>
<feature type="transmembrane region" description="Helical" evidence="9">
    <location>
        <begin position="153"/>
        <end position="173"/>
    </location>
</feature>
<evidence type="ECO:0000313" key="12">
    <source>
        <dbReference type="Proteomes" id="UP000218231"/>
    </source>
</evidence>
<keyword evidence="5" id="KW-0406">Ion transport</keyword>
<sequence>MENSRESTGELRLSEMETAEMKTEETEEEGVMPEEPSQGPPGSENGLEEEGPMQTQTEHVEKMQDDDTEVEEGDCWMLKAGPGEDQARKPLIGMGRKRRQSSSASAMGMGMKRINSNMNLHGHNCNFLPMDVLAENEVTDVKGMVFRLALPHVTLLLVSITYALLGGWILTIIKAHDQVTHSFELLENSKHQFVRHFMLNRTNRLDSAQKLDEFVQQVHKIYEKKPFNWNIGSSAKFCTEIMNRGYTEFMKHKFQVTRAYKRWRRGRLRRDSVKIGQVIIAGGEDEVAEFLWTHLEHAQFVEVPFLLVIGLLLFWIGFSSYAIAKIEGWSLTDGFYFVMMSVLTVGFGDLAPRNDSFTLVVLLIILAGLVLTTTCVDIVGAYYIDRLHFFGRRLEDDPLSWLKEVQQKRIEAMKREAMRKLFETVSALNYLKFTAMKSLVDRADEQQSLLPDPPDPPRELSVSHATADSVLLKWKHPIYVEEGRRYWFSLTYKPRNPQKRCNAVIVDFINTDRFLVTNLKSFTLYEFQVVTTTRFGCSKPAKAQEYTEPSTVPQTIRLDAISSESATVSWKSPKVNNGPEVGQEVALVSAVYRQSLALYPDSDEKRIEETKVEDVEEEREDGERENLPELFIGQGLLEEEGSSSTSHADESSWETNTSCSLNSKSVRFALDEEQDKQTGA</sequence>
<keyword evidence="7" id="KW-0407">Ion channel</keyword>
<dbReference type="STRING" id="2018661.A0A2A2L6E3"/>
<protein>
    <recommendedName>
        <fullName evidence="10">Fibronectin type-III domain-containing protein</fullName>
    </recommendedName>
</protein>
<dbReference type="GO" id="GO:0005886">
    <property type="term" value="C:plasma membrane"/>
    <property type="evidence" value="ECO:0007669"/>
    <property type="project" value="TreeGrafter"/>
</dbReference>
<keyword evidence="4 9" id="KW-1133">Transmembrane helix</keyword>
<evidence type="ECO:0000256" key="5">
    <source>
        <dbReference type="ARBA" id="ARBA00023065"/>
    </source>
</evidence>
<dbReference type="InterPro" id="IPR003280">
    <property type="entry name" value="2pore_dom_K_chnl"/>
</dbReference>
<dbReference type="Pfam" id="PF07885">
    <property type="entry name" value="Ion_trans_2"/>
    <property type="match status" value="1"/>
</dbReference>
<dbReference type="GO" id="GO:0022841">
    <property type="term" value="F:potassium ion leak channel activity"/>
    <property type="evidence" value="ECO:0007669"/>
    <property type="project" value="TreeGrafter"/>
</dbReference>
<feature type="transmembrane region" description="Helical" evidence="9">
    <location>
        <begin position="357"/>
        <end position="384"/>
    </location>
</feature>
<evidence type="ECO:0000256" key="9">
    <source>
        <dbReference type="SAM" id="Phobius"/>
    </source>
</evidence>
<dbReference type="InterPro" id="IPR003961">
    <property type="entry name" value="FN3_dom"/>
</dbReference>
<dbReference type="GO" id="GO:0015271">
    <property type="term" value="F:outward rectifier potassium channel activity"/>
    <property type="evidence" value="ECO:0007669"/>
    <property type="project" value="TreeGrafter"/>
</dbReference>
<dbReference type="InterPro" id="IPR013099">
    <property type="entry name" value="K_chnl_dom"/>
</dbReference>
<dbReference type="AlphaFoldDB" id="A0A2A2L6E3"/>
<dbReference type="PANTHER" id="PTHR11003:SF73">
    <property type="entry name" value="FIBRONECTIN TYPE-III DOMAIN-CONTAINING PROTEIN"/>
    <property type="match status" value="1"/>
</dbReference>
<dbReference type="PROSITE" id="PS50853">
    <property type="entry name" value="FN3"/>
    <property type="match status" value="1"/>
</dbReference>
<keyword evidence="12" id="KW-1185">Reference proteome</keyword>
<dbReference type="SMART" id="SM00060">
    <property type="entry name" value="FN3"/>
    <property type="match status" value="1"/>
</dbReference>
<dbReference type="InterPro" id="IPR013783">
    <property type="entry name" value="Ig-like_fold"/>
</dbReference>
<evidence type="ECO:0000256" key="2">
    <source>
        <dbReference type="ARBA" id="ARBA00022448"/>
    </source>
</evidence>
<accession>A0A2A2L6E3</accession>
<gene>
    <name evidence="11" type="ORF">WR25_17501</name>
</gene>
<keyword evidence="3 9" id="KW-0812">Transmembrane</keyword>
<reference evidence="11 12" key="1">
    <citation type="journal article" date="2017" name="Curr. Biol.">
        <title>Genome architecture and evolution of a unichromosomal asexual nematode.</title>
        <authorList>
            <person name="Fradin H."/>
            <person name="Zegar C."/>
            <person name="Gutwein M."/>
            <person name="Lucas J."/>
            <person name="Kovtun M."/>
            <person name="Corcoran D."/>
            <person name="Baugh L.R."/>
            <person name="Kiontke K."/>
            <person name="Gunsalus K."/>
            <person name="Fitch D.H."/>
            <person name="Piano F."/>
        </authorList>
    </citation>
    <scope>NUCLEOTIDE SEQUENCE [LARGE SCALE GENOMIC DNA]</scope>
    <source>
        <strain evidence="11">PF1309</strain>
    </source>
</reference>
<evidence type="ECO:0000313" key="11">
    <source>
        <dbReference type="EMBL" id="PAV81759.1"/>
    </source>
</evidence>
<feature type="compositionally biased region" description="Basic and acidic residues" evidence="8">
    <location>
        <begin position="1"/>
        <end position="24"/>
    </location>
</feature>
<keyword evidence="2" id="KW-0813">Transport</keyword>
<organism evidence="11 12">
    <name type="scientific">Diploscapter pachys</name>
    <dbReference type="NCBI Taxonomy" id="2018661"/>
    <lineage>
        <taxon>Eukaryota</taxon>
        <taxon>Metazoa</taxon>
        <taxon>Ecdysozoa</taxon>
        <taxon>Nematoda</taxon>
        <taxon>Chromadorea</taxon>
        <taxon>Rhabditida</taxon>
        <taxon>Rhabditina</taxon>
        <taxon>Rhabditomorpha</taxon>
        <taxon>Rhabditoidea</taxon>
        <taxon>Rhabditidae</taxon>
        <taxon>Diploscapter</taxon>
    </lineage>
</organism>
<dbReference type="Pfam" id="PF00041">
    <property type="entry name" value="fn3"/>
    <property type="match status" value="1"/>
</dbReference>
<dbReference type="Gene3D" id="1.10.287.70">
    <property type="match status" value="2"/>
</dbReference>
<evidence type="ECO:0000256" key="4">
    <source>
        <dbReference type="ARBA" id="ARBA00022989"/>
    </source>
</evidence>
<dbReference type="CDD" id="cd00063">
    <property type="entry name" value="FN3"/>
    <property type="match status" value="2"/>
</dbReference>
<dbReference type="PANTHER" id="PTHR11003">
    <property type="entry name" value="POTASSIUM CHANNEL, SUBFAMILY K"/>
    <property type="match status" value="1"/>
</dbReference>
<dbReference type="Gene3D" id="2.60.40.10">
    <property type="entry name" value="Immunoglobulins"/>
    <property type="match status" value="1"/>
</dbReference>
<dbReference type="Proteomes" id="UP000218231">
    <property type="component" value="Unassembled WGS sequence"/>
</dbReference>